<reference evidence="10" key="1">
    <citation type="journal article" date="2019" name="Int. J. Syst. Evol. Microbiol.">
        <title>The Global Catalogue of Microorganisms (GCM) 10K type strain sequencing project: providing services to taxonomists for standard genome sequencing and annotation.</title>
        <authorList>
            <consortium name="The Broad Institute Genomics Platform"/>
            <consortium name="The Broad Institute Genome Sequencing Center for Infectious Disease"/>
            <person name="Wu L."/>
            <person name="Ma J."/>
        </authorList>
    </citation>
    <scope>NUCLEOTIDE SEQUENCE [LARGE SCALE GENOMIC DNA]</scope>
    <source>
        <strain evidence="10">CCUG 54527</strain>
    </source>
</reference>
<comment type="subcellular location">
    <subcellularLocation>
        <location evidence="1">Membrane</location>
        <topology evidence="1">Multi-pass membrane protein</topology>
    </subcellularLocation>
</comment>
<feature type="transmembrane region" description="Helical" evidence="8">
    <location>
        <begin position="269"/>
        <end position="289"/>
    </location>
</feature>
<feature type="transmembrane region" description="Helical" evidence="8">
    <location>
        <begin position="12"/>
        <end position="30"/>
    </location>
</feature>
<comment type="similarity">
    <text evidence="2">Belongs to the amino acid-polyamine-organocation (APC) superfamily. Spore germination protein (SGP) (TC 2.A.3.9) family.</text>
</comment>
<feature type="transmembrane region" description="Helical" evidence="8">
    <location>
        <begin position="301"/>
        <end position="321"/>
    </location>
</feature>
<comment type="caution">
    <text evidence="9">The sequence shown here is derived from an EMBL/GenBank/DDBJ whole genome shotgun (WGS) entry which is preliminary data.</text>
</comment>
<evidence type="ECO:0000256" key="6">
    <source>
        <dbReference type="ARBA" id="ARBA00022989"/>
    </source>
</evidence>
<feature type="transmembrane region" description="Helical" evidence="8">
    <location>
        <begin position="190"/>
        <end position="208"/>
    </location>
</feature>
<keyword evidence="5 8" id="KW-0812">Transmembrane</keyword>
<evidence type="ECO:0000256" key="4">
    <source>
        <dbReference type="ARBA" id="ARBA00022544"/>
    </source>
</evidence>
<dbReference type="Proteomes" id="UP001596170">
    <property type="component" value="Unassembled WGS sequence"/>
</dbReference>
<name>A0ABW1LAI1_9BACL</name>
<evidence type="ECO:0000256" key="7">
    <source>
        <dbReference type="ARBA" id="ARBA00023136"/>
    </source>
</evidence>
<evidence type="ECO:0000313" key="10">
    <source>
        <dbReference type="Proteomes" id="UP001596170"/>
    </source>
</evidence>
<dbReference type="EMBL" id="JBHSRI010000025">
    <property type="protein sequence ID" value="MFC6040940.1"/>
    <property type="molecule type" value="Genomic_DNA"/>
</dbReference>
<evidence type="ECO:0000256" key="5">
    <source>
        <dbReference type="ARBA" id="ARBA00022692"/>
    </source>
</evidence>
<feature type="transmembrane region" description="Helical" evidence="8">
    <location>
        <begin position="42"/>
        <end position="64"/>
    </location>
</feature>
<evidence type="ECO:0000256" key="2">
    <source>
        <dbReference type="ARBA" id="ARBA00007998"/>
    </source>
</evidence>
<gene>
    <name evidence="9" type="ORF">ACFPYN_16050</name>
</gene>
<keyword evidence="10" id="KW-1185">Reference proteome</keyword>
<keyword evidence="4" id="KW-0309">Germination</keyword>
<feature type="transmembrane region" description="Helical" evidence="8">
    <location>
        <begin position="119"/>
        <end position="135"/>
    </location>
</feature>
<proteinExistence type="inferred from homology"/>
<dbReference type="InterPro" id="IPR004761">
    <property type="entry name" value="Spore_GerAB"/>
</dbReference>
<sequence>MDVTKKKVLNGYHVIFLVQNVMIGMSLLSLNNSLSAVGYSQWWFPILFGIIANITLIPMVWLSLQYKDDDLFDIHEKLLGKWIGKFLNTFLIIYAVVLFSAIIQHYLDLIQISVLPERKITGHLILFILLTVFIVKGGIKSLARFCILTFFLMGWIVYFLRWGIMYGEVSHLLPLFNFSSSEFWEAFRNGYNSMIGYEFLMFFFPYIIHPQKAFKHASIGIWITILFYLSVTIVGAMYFSEWQLENLFFPILKLFQAVDLTFVERIDTFGITIWVFLILTTAGAYLWMAKKGIDSVREKNSNYHIYAVAIFTYIIINLPFTQVMKETLYEKDFYVSYGLILWPTVLCIVHLVRWKKKEVV</sequence>
<feature type="transmembrane region" description="Helical" evidence="8">
    <location>
        <begin position="142"/>
        <end position="164"/>
    </location>
</feature>
<keyword evidence="6 8" id="KW-1133">Transmembrane helix</keyword>
<evidence type="ECO:0000256" key="3">
    <source>
        <dbReference type="ARBA" id="ARBA00022448"/>
    </source>
</evidence>
<dbReference type="Pfam" id="PF03845">
    <property type="entry name" value="Spore_permease"/>
    <property type="match status" value="1"/>
</dbReference>
<accession>A0ABW1LAI1</accession>
<evidence type="ECO:0000313" key="9">
    <source>
        <dbReference type="EMBL" id="MFC6040940.1"/>
    </source>
</evidence>
<dbReference type="PANTHER" id="PTHR34975:SF2">
    <property type="entry name" value="SPORE GERMINATION PROTEIN A2"/>
    <property type="match status" value="1"/>
</dbReference>
<dbReference type="RefSeq" id="WP_377735555.1">
    <property type="nucleotide sequence ID" value="NZ_JBHSRI010000025.1"/>
</dbReference>
<dbReference type="NCBIfam" id="TIGR00912">
    <property type="entry name" value="2A0309"/>
    <property type="match status" value="1"/>
</dbReference>
<dbReference type="PANTHER" id="PTHR34975">
    <property type="entry name" value="SPORE GERMINATION PROTEIN A2"/>
    <property type="match status" value="1"/>
</dbReference>
<feature type="transmembrane region" description="Helical" evidence="8">
    <location>
        <begin position="85"/>
        <end position="107"/>
    </location>
</feature>
<evidence type="ECO:0000256" key="8">
    <source>
        <dbReference type="SAM" id="Phobius"/>
    </source>
</evidence>
<organism evidence="9 10">
    <name type="scientific">Paenisporosarcina macmurdoensis</name>
    <dbReference type="NCBI Taxonomy" id="212659"/>
    <lineage>
        <taxon>Bacteria</taxon>
        <taxon>Bacillati</taxon>
        <taxon>Bacillota</taxon>
        <taxon>Bacilli</taxon>
        <taxon>Bacillales</taxon>
        <taxon>Caryophanaceae</taxon>
        <taxon>Paenisporosarcina</taxon>
    </lineage>
</organism>
<feature type="transmembrane region" description="Helical" evidence="8">
    <location>
        <begin position="333"/>
        <end position="352"/>
    </location>
</feature>
<protein>
    <submittedName>
        <fullName evidence="9">GerAB/ArcD/ProY family transporter</fullName>
    </submittedName>
</protein>
<keyword evidence="7 8" id="KW-0472">Membrane</keyword>
<feature type="transmembrane region" description="Helical" evidence="8">
    <location>
        <begin position="220"/>
        <end position="239"/>
    </location>
</feature>
<keyword evidence="3" id="KW-0813">Transport</keyword>
<evidence type="ECO:0000256" key="1">
    <source>
        <dbReference type="ARBA" id="ARBA00004141"/>
    </source>
</evidence>